<proteinExistence type="predicted"/>
<dbReference type="EMBL" id="AFES01000052">
    <property type="protein sequence ID" value="EIA15605.1"/>
    <property type="molecule type" value="Genomic_DNA"/>
</dbReference>
<feature type="transmembrane region" description="Helical" evidence="1">
    <location>
        <begin position="12"/>
        <end position="34"/>
    </location>
</feature>
<keyword evidence="2" id="KW-0614">Plasmid</keyword>
<reference evidence="2 3" key="1">
    <citation type="journal article" date="2012" name="PLoS ONE">
        <title>Genome Sequencing and Analysis of a Type A Clostridium perfringens Isolate from a Case of Bovine Clostridial Abomasitis.</title>
        <authorList>
            <person name="Nowell V.J."/>
            <person name="Kropinski A.M."/>
            <person name="Songer J.G."/>
            <person name="Macinnes J.I."/>
            <person name="Parreira V.R."/>
            <person name="Prescott J.F."/>
        </authorList>
    </citation>
    <scope>NUCLEOTIDE SEQUENCE [LARGE SCALE GENOMIC DNA]</scope>
    <source>
        <strain evidence="2 3">F262</strain>
    </source>
</reference>
<keyword evidence="1" id="KW-1133">Transmembrane helix</keyword>
<name>A0AAV3F8A5_CLOPF</name>
<accession>A0AAV3F8A5</accession>
<evidence type="ECO:0000313" key="2">
    <source>
        <dbReference type="EMBL" id="EIA15605.1"/>
    </source>
</evidence>
<dbReference type="AlphaFoldDB" id="A0AAV3F8A5"/>
<geneLocation type="plasmid" evidence="2 3">
    <name>pF262C</name>
</geneLocation>
<feature type="transmembrane region" description="Helical" evidence="1">
    <location>
        <begin position="54"/>
        <end position="72"/>
    </location>
</feature>
<dbReference type="Proteomes" id="UP000005358">
    <property type="component" value="Plasmid pF262C"/>
</dbReference>
<keyword evidence="1" id="KW-0472">Membrane</keyword>
<keyword evidence="1" id="KW-0812">Transmembrane</keyword>
<comment type="caution">
    <text evidence="2">The sequence shown here is derived from an EMBL/GenBank/DDBJ whole genome shotgun (WGS) entry which is preliminary data.</text>
</comment>
<protein>
    <submittedName>
        <fullName evidence="2">Uncharacterized protein</fullName>
    </submittedName>
</protein>
<evidence type="ECO:0000313" key="3">
    <source>
        <dbReference type="Proteomes" id="UP000005358"/>
    </source>
</evidence>
<gene>
    <name evidence="2" type="ORF">HA1_16007</name>
</gene>
<sequence length="79" mass="9467">MKLKRNEILGILFIVILSFLNVFSIYLSEFIITITVKYNKLIMYPVLEIISRAINFTYLGLVIFIIFYFFIYKGQDREK</sequence>
<organism evidence="2 3">
    <name type="scientific">Clostridium perfringens F262</name>
    <dbReference type="NCBI Taxonomy" id="883064"/>
    <lineage>
        <taxon>Bacteria</taxon>
        <taxon>Bacillati</taxon>
        <taxon>Bacillota</taxon>
        <taxon>Clostridia</taxon>
        <taxon>Eubacteriales</taxon>
        <taxon>Clostridiaceae</taxon>
        <taxon>Clostridium</taxon>
    </lineage>
</organism>
<evidence type="ECO:0000256" key="1">
    <source>
        <dbReference type="SAM" id="Phobius"/>
    </source>
</evidence>